<keyword evidence="2" id="KW-1185">Reference proteome</keyword>
<dbReference type="AlphaFoldDB" id="A0A0A2SU88"/>
<dbReference type="Proteomes" id="UP000054422">
    <property type="component" value="Unassembled WGS sequence"/>
</dbReference>
<dbReference type="RefSeq" id="WP_152571514.1">
    <property type="nucleotide sequence ID" value="NZ_JNCF01000002.1"/>
</dbReference>
<dbReference type="EMBL" id="JNCF01000002">
    <property type="protein sequence ID" value="KGP64312.1"/>
    <property type="molecule type" value="Genomic_DNA"/>
</dbReference>
<protein>
    <recommendedName>
        <fullName evidence="3">Amidinotransferase</fullName>
    </recommendedName>
</protein>
<organism evidence="1 2">
    <name type="scientific">Legionella norrlandica</name>
    <dbReference type="NCBI Taxonomy" id="1498499"/>
    <lineage>
        <taxon>Bacteria</taxon>
        <taxon>Pseudomonadati</taxon>
        <taxon>Pseudomonadota</taxon>
        <taxon>Gammaproteobacteria</taxon>
        <taxon>Legionellales</taxon>
        <taxon>Legionellaceae</taxon>
        <taxon>Legionella</taxon>
    </lineage>
</organism>
<sequence>MSSKRSTVLMVPPEGFCFNHETASSNLFQSLIPVKDIKNKALEEFANMVLQLKKEGIHVLTLFQNKQLPDAVFPNNWFSTHVNSQRGNFLIIYPLLAKNRQAEVNIKGLIEVLKKAHFEINEIIDLRDSNEILEGTGSLVLDRGHQLLYASSSPRTSINLATKVADSLGYTPILFHSVDRQNNPIYHTNVMLSLTKYCAIICLEAIKDYQQRTTIIENLSNTGKTIIDINWDQMQHMCGNVLELYNDKNESLLILSEQAKRYFTHEQLRILQQFSKLVSINIPTIEAIGGGSVRCMMAEILY</sequence>
<accession>A0A0A2SU88</accession>
<dbReference type="PANTHER" id="PTHR43224:SF1">
    <property type="entry name" value="AMIDINOTRANSFERASE"/>
    <property type="match status" value="1"/>
</dbReference>
<evidence type="ECO:0000313" key="1">
    <source>
        <dbReference type="EMBL" id="KGP64312.1"/>
    </source>
</evidence>
<comment type="caution">
    <text evidence="1">The sequence shown here is derived from an EMBL/GenBank/DDBJ whole genome shotgun (WGS) entry which is preliminary data.</text>
</comment>
<dbReference type="Gene3D" id="3.75.10.10">
    <property type="entry name" value="L-arginine/glycine Amidinotransferase, Chain A"/>
    <property type="match status" value="1"/>
</dbReference>
<dbReference type="Pfam" id="PF19420">
    <property type="entry name" value="DDAH_eukar"/>
    <property type="match status" value="1"/>
</dbReference>
<proteinExistence type="predicted"/>
<evidence type="ECO:0000313" key="2">
    <source>
        <dbReference type="Proteomes" id="UP000054422"/>
    </source>
</evidence>
<dbReference type="SUPFAM" id="SSF55909">
    <property type="entry name" value="Pentein"/>
    <property type="match status" value="1"/>
</dbReference>
<gene>
    <name evidence="1" type="ORF">EP47_00220</name>
</gene>
<reference evidence="1 2" key="1">
    <citation type="submission" date="2014-05" db="EMBL/GenBank/DDBJ databases">
        <authorList>
            <person name="Rizzardi K."/>
            <person name="Winiecka-Krusnell J."/>
            <person name="Ramliden M."/>
            <person name="Alm E."/>
            <person name="Andersson S."/>
            <person name="Byfors S."/>
        </authorList>
    </citation>
    <scope>NUCLEOTIDE SEQUENCE [LARGE SCALE GENOMIC DNA]</scope>
    <source>
        <strain evidence="1 2">LEGN</strain>
    </source>
</reference>
<dbReference type="PANTHER" id="PTHR43224">
    <property type="entry name" value="AMIDINOTRANSFERASE"/>
    <property type="match status" value="1"/>
</dbReference>
<dbReference type="PIRSF" id="PIRSF028188">
    <property type="entry name" value="Amdntrnsf_FN0238"/>
    <property type="match status" value="1"/>
</dbReference>
<evidence type="ECO:0008006" key="3">
    <source>
        <dbReference type="Google" id="ProtNLM"/>
    </source>
</evidence>
<name>A0A0A2SU88_9GAMM</name>
<dbReference type="InterPro" id="IPR014541">
    <property type="entry name" value="Amdntrnsf_FN0238"/>
</dbReference>